<evidence type="ECO:0000313" key="3">
    <source>
        <dbReference type="Proteomes" id="UP000654075"/>
    </source>
</evidence>
<evidence type="ECO:0000259" key="1">
    <source>
        <dbReference type="PROSITE" id="PS50878"/>
    </source>
</evidence>
<dbReference type="PANTHER" id="PTHR47027:SF20">
    <property type="entry name" value="REVERSE TRANSCRIPTASE-LIKE PROTEIN WITH RNA-DIRECTED DNA POLYMERASE DOMAIN"/>
    <property type="match status" value="1"/>
</dbReference>
<dbReference type="InterPro" id="IPR000477">
    <property type="entry name" value="RT_dom"/>
</dbReference>
<dbReference type="EMBL" id="CAJNNV010019205">
    <property type="protein sequence ID" value="CAE8606434.1"/>
    <property type="molecule type" value="Genomic_DNA"/>
</dbReference>
<reference evidence="2" key="1">
    <citation type="submission" date="2021-02" db="EMBL/GenBank/DDBJ databases">
        <authorList>
            <person name="Dougan E. K."/>
            <person name="Rhodes N."/>
            <person name="Thang M."/>
            <person name="Chan C."/>
        </authorList>
    </citation>
    <scope>NUCLEOTIDE SEQUENCE</scope>
</reference>
<dbReference type="Proteomes" id="UP000654075">
    <property type="component" value="Unassembled WGS sequence"/>
</dbReference>
<dbReference type="OrthoDB" id="425014at2759"/>
<evidence type="ECO:0000313" key="2">
    <source>
        <dbReference type="EMBL" id="CAE8606434.1"/>
    </source>
</evidence>
<organism evidence="2 3">
    <name type="scientific">Polarella glacialis</name>
    <name type="common">Dinoflagellate</name>
    <dbReference type="NCBI Taxonomy" id="89957"/>
    <lineage>
        <taxon>Eukaryota</taxon>
        <taxon>Sar</taxon>
        <taxon>Alveolata</taxon>
        <taxon>Dinophyceae</taxon>
        <taxon>Suessiales</taxon>
        <taxon>Suessiaceae</taxon>
        <taxon>Polarella</taxon>
    </lineage>
</organism>
<proteinExistence type="predicted"/>
<comment type="caution">
    <text evidence="2">The sequence shown here is derived from an EMBL/GenBank/DDBJ whole genome shotgun (WGS) entry which is preliminary data.</text>
</comment>
<keyword evidence="3" id="KW-1185">Reference proteome</keyword>
<name>A0A813EZY9_POLGL</name>
<dbReference type="PANTHER" id="PTHR47027">
    <property type="entry name" value="REVERSE TRANSCRIPTASE DOMAIN-CONTAINING PROTEIN"/>
    <property type="match status" value="1"/>
</dbReference>
<gene>
    <name evidence="2" type="ORF">PGLA1383_LOCUS24412</name>
</gene>
<dbReference type="SUPFAM" id="SSF56672">
    <property type="entry name" value="DNA/RNA polymerases"/>
    <property type="match status" value="1"/>
</dbReference>
<dbReference type="AlphaFoldDB" id="A0A813EZY9"/>
<dbReference type="InterPro" id="IPR043502">
    <property type="entry name" value="DNA/RNA_pol_sf"/>
</dbReference>
<sequence>MFLLLDWAKAFDRIRVDALLQSLSRFGLPAQMLEMIRAIYTLRIFDVRESGCTSTTRLQASGIAQGCPLSPYLFIIAQTVLLWDVDHAMAREGFDVPEPEHVVTNDVLYADDTLLISASEQRLQRHLELIVAEGKAYGMELNWDKTVVMQIRHHGEIKNQDGVILKCVSQAIYLGGLLTSDGSAISELTRRLGEAGRCFEQLQSVWKHANISRLRKLQIYNACVVAKVLYALDSLWLLKADRRRLDAFHCKCLRRICGIKHSWISHVTNQTVLDTAGAVPPSQHVIQQQLGLFRRLSQLSVDSYTRQLVFEDNTLLPKKWPQLRPQGRPKQQWADNMFRVSLVLTSGSQPEFVRLFADTQQAAAEWQHAVKSHNFGHNFL</sequence>
<protein>
    <recommendedName>
        <fullName evidence="1">Reverse transcriptase domain-containing protein</fullName>
    </recommendedName>
</protein>
<dbReference type="Pfam" id="PF00078">
    <property type="entry name" value="RVT_1"/>
    <property type="match status" value="1"/>
</dbReference>
<dbReference type="PROSITE" id="PS50878">
    <property type="entry name" value="RT_POL"/>
    <property type="match status" value="1"/>
</dbReference>
<accession>A0A813EZY9</accession>
<feature type="domain" description="Reverse transcriptase" evidence="1">
    <location>
        <begin position="1"/>
        <end position="178"/>
    </location>
</feature>